<evidence type="ECO:0000313" key="1">
    <source>
        <dbReference type="EMBL" id="KAH7847167.1"/>
    </source>
</evidence>
<evidence type="ECO:0000313" key="2">
    <source>
        <dbReference type="Proteomes" id="UP000828048"/>
    </source>
</evidence>
<name>A0ACB7Y104_9ERIC</name>
<protein>
    <submittedName>
        <fullName evidence="1">Uncharacterized protein</fullName>
    </submittedName>
</protein>
<dbReference type="Proteomes" id="UP000828048">
    <property type="component" value="Chromosome 5"/>
</dbReference>
<sequence length="839" mass="94876">MAHFRMFDIVLHCGDKVVDVNNVDPDKYSYFDLLDDVSDTVLSYLPASKGVSIKLFCDIPGSSERREVQNDKDVYDMFYLGGRIRTVNMYVYVETTKVVDVELSAHAEVVELSDDGGVEEGDNVECDRGEKEIVNVECDGGVGEDRDWNEDEEVEVEFYGFSDEDREWNEDEEHEEHVSDGEISLDEEEVTSDDDALSNYQSDDNKGNYESDDDAGKDPKAPKALKANYFDSSCFGKEPYFGPEGEVILEEGMIFNNVDSFRAALRDYTVRTGFKIVRDKNEKARVTAHCATKGCPWRIHASPLPDGITYKIKKLRSKHNCSRIVKNSDATSPWIAKKLLSSFRENPNMGIETMQEKLAEMYGIECSKSQLYRAKRKCMDEIEGKGSNQYKLLPTYVVEVRKTNPGSYFKLQCERPSLLVNPTFMRCFVAFEAMQSDQPKPWTIMSDQQKGLDGIVAELLPQATHRKCCWHISCNFKSRFPGLEMRKQFWKAARAYTRREFDMAMNTINEHSTEAHEYLSKIPTHEWSRHAFDEMVKSDHITNNYAESFNSWIGKLRNKPILTLLEGIRCKTMSRIQKRYQKAVGWNSNVTQNISKMMTALTYASRSCKVAFSGGSDRLNFVDYVHPYYNKEMYLAAYGRIIHPIMDHTMWTEVDGDVLQPPPLRRQRGRPRKNRRRAEGEAPPGPSVGKRSSTLRCAKCKEFGHNRRTCQGGPVRGGQARRGSRGRARGGSSATGNGGNAIGWTQIDVEPVGRSRGRGRGRGRTTSSQRGRSTVRGRGRGRSTPAQRGGNTVRGRGRGRSSTSAVQYFGNEGTRGENIAAFQGGTQPSQCLTQLTQHF</sequence>
<keyword evidence="2" id="KW-1185">Reference proteome</keyword>
<accession>A0ACB7Y104</accession>
<proteinExistence type="predicted"/>
<organism evidence="1 2">
    <name type="scientific">Vaccinium darrowii</name>
    <dbReference type="NCBI Taxonomy" id="229202"/>
    <lineage>
        <taxon>Eukaryota</taxon>
        <taxon>Viridiplantae</taxon>
        <taxon>Streptophyta</taxon>
        <taxon>Embryophyta</taxon>
        <taxon>Tracheophyta</taxon>
        <taxon>Spermatophyta</taxon>
        <taxon>Magnoliopsida</taxon>
        <taxon>eudicotyledons</taxon>
        <taxon>Gunneridae</taxon>
        <taxon>Pentapetalae</taxon>
        <taxon>asterids</taxon>
        <taxon>Ericales</taxon>
        <taxon>Ericaceae</taxon>
        <taxon>Vaccinioideae</taxon>
        <taxon>Vaccinieae</taxon>
        <taxon>Vaccinium</taxon>
    </lineage>
</organism>
<gene>
    <name evidence="1" type="ORF">Vadar_022755</name>
</gene>
<reference evidence="1 2" key="1">
    <citation type="journal article" date="2021" name="Hortic Res">
        <title>High-quality reference genome and annotation aids understanding of berry development for evergreen blueberry (Vaccinium darrowii).</title>
        <authorList>
            <person name="Yu J."/>
            <person name="Hulse-Kemp A.M."/>
            <person name="Babiker E."/>
            <person name="Staton M."/>
        </authorList>
    </citation>
    <scope>NUCLEOTIDE SEQUENCE [LARGE SCALE GENOMIC DNA]</scope>
    <source>
        <strain evidence="2">cv. NJ 8807/NJ 8810</strain>
        <tissue evidence="1">Young leaf</tissue>
    </source>
</reference>
<comment type="caution">
    <text evidence="1">The sequence shown here is derived from an EMBL/GenBank/DDBJ whole genome shotgun (WGS) entry which is preliminary data.</text>
</comment>
<dbReference type="EMBL" id="CM037155">
    <property type="protein sequence ID" value="KAH7847167.1"/>
    <property type="molecule type" value="Genomic_DNA"/>
</dbReference>